<dbReference type="SUPFAM" id="SSF56935">
    <property type="entry name" value="Porins"/>
    <property type="match status" value="1"/>
</dbReference>
<dbReference type="Gene3D" id="2.40.160.160">
    <property type="entry name" value="Inverse autotransporter, beta-domain"/>
    <property type="match status" value="1"/>
</dbReference>
<accession>A0ABY4APH2</accession>
<dbReference type="Proteomes" id="UP000831607">
    <property type="component" value="Chromosome"/>
</dbReference>
<evidence type="ECO:0000313" key="2">
    <source>
        <dbReference type="Proteomes" id="UP000831607"/>
    </source>
</evidence>
<organism evidence="1 2">
    <name type="scientific">Orrella daihaiensis</name>
    <dbReference type="NCBI Taxonomy" id="2782176"/>
    <lineage>
        <taxon>Bacteria</taxon>
        <taxon>Pseudomonadati</taxon>
        <taxon>Pseudomonadota</taxon>
        <taxon>Betaproteobacteria</taxon>
        <taxon>Burkholderiales</taxon>
        <taxon>Alcaligenaceae</taxon>
        <taxon>Orrella</taxon>
    </lineage>
</organism>
<reference evidence="1 2" key="1">
    <citation type="submission" date="2020-11" db="EMBL/GenBank/DDBJ databases">
        <title>Algicoccus daihaiensis sp.nov., isolated from Daihai Lake in Inner Mongolia.</title>
        <authorList>
            <person name="Kai J."/>
        </authorList>
    </citation>
    <scope>NUCLEOTIDE SEQUENCE [LARGE SCALE GENOMIC DNA]</scope>
    <source>
        <strain evidence="2">f23</strain>
    </source>
</reference>
<sequence>MNFANSGDMFVRSLAKSMMAIVVFSGTVSPSALASEYGAYLYGQAQSQGAGTPNQLSVGGFVSLHQGERSLSFVDVQLGLELSDISGYSSIINTDVAGGTLATSTRLGHRWLSESGLWMFGIYTGYDTRAVKSGGSDQPGVNVLDPRTVHFEQIALGFEAAHQQLRINGYALLPIGDKEQALNEYYNAGALNTYGLDFGWSVTSKWRTTLGAYYQENHLEAVNGWGLFVGAQYALTEALSFGASYSNDRAFNGRLMAQLTYRFGANSSSARTGAFDLTKPVQNRNIRVHDNDICERSDPHEQRYRAKRDSCSYSNVSAW</sequence>
<proteinExistence type="predicted"/>
<protein>
    <submittedName>
        <fullName evidence="1">Carbamoyl-phosphate synthase</fullName>
    </submittedName>
</protein>
<name>A0ABY4APH2_9BURK</name>
<gene>
    <name evidence="1" type="ORF">DHf2319_05220</name>
</gene>
<keyword evidence="2" id="KW-1185">Reference proteome</keyword>
<dbReference type="EMBL" id="CP063982">
    <property type="protein sequence ID" value="UOD51290.1"/>
    <property type="molecule type" value="Genomic_DNA"/>
</dbReference>
<dbReference type="RefSeq" id="WP_243479756.1">
    <property type="nucleotide sequence ID" value="NZ_CP063982.1"/>
</dbReference>
<evidence type="ECO:0000313" key="1">
    <source>
        <dbReference type="EMBL" id="UOD51290.1"/>
    </source>
</evidence>
<dbReference type="InterPro" id="IPR038177">
    <property type="entry name" value="IAT_beta_sf"/>
</dbReference>